<reference evidence="4" key="1">
    <citation type="submission" date="2022-03" db="EMBL/GenBank/DDBJ databases">
        <title>Bacterial whole genome sequence for Hymenobacter sp. DH14.</title>
        <authorList>
            <person name="Le V."/>
        </authorList>
    </citation>
    <scope>NUCLEOTIDE SEQUENCE</scope>
    <source>
        <strain evidence="4">DH14</strain>
    </source>
</reference>
<dbReference type="AlphaFoldDB" id="A0A9X1VEJ1"/>
<dbReference type="Pfam" id="PF13517">
    <property type="entry name" value="FG-GAP_3"/>
    <property type="match status" value="2"/>
</dbReference>
<comment type="caution">
    <text evidence="4">The sequence shown here is derived from an EMBL/GenBank/DDBJ whole genome shotgun (WGS) entry which is preliminary data.</text>
</comment>
<dbReference type="Proteomes" id="UP001139193">
    <property type="component" value="Unassembled WGS sequence"/>
</dbReference>
<dbReference type="InterPro" id="IPR013517">
    <property type="entry name" value="FG-GAP"/>
</dbReference>
<evidence type="ECO:0000256" key="2">
    <source>
        <dbReference type="SAM" id="SignalP"/>
    </source>
</evidence>
<dbReference type="Pfam" id="PF13205">
    <property type="entry name" value="Big_5"/>
    <property type="match status" value="1"/>
</dbReference>
<organism evidence="4 5">
    <name type="scientific">Hymenobacter cyanobacteriorum</name>
    <dbReference type="NCBI Taxonomy" id="2926463"/>
    <lineage>
        <taxon>Bacteria</taxon>
        <taxon>Pseudomonadati</taxon>
        <taxon>Bacteroidota</taxon>
        <taxon>Cytophagia</taxon>
        <taxon>Cytophagales</taxon>
        <taxon>Hymenobacteraceae</taxon>
        <taxon>Hymenobacter</taxon>
    </lineage>
</organism>
<evidence type="ECO:0000259" key="3">
    <source>
        <dbReference type="Pfam" id="PF13205"/>
    </source>
</evidence>
<dbReference type="InterPro" id="IPR032812">
    <property type="entry name" value="SbsA_Ig"/>
</dbReference>
<dbReference type="Gene3D" id="2.130.10.130">
    <property type="entry name" value="Integrin alpha, N-terminal"/>
    <property type="match status" value="2"/>
</dbReference>
<dbReference type="InterPro" id="IPR028994">
    <property type="entry name" value="Integrin_alpha_N"/>
</dbReference>
<proteinExistence type="predicted"/>
<protein>
    <submittedName>
        <fullName evidence="4">T9SS type A sorting domain-containing protein</fullName>
    </submittedName>
</protein>
<dbReference type="PANTHER" id="PTHR46580">
    <property type="entry name" value="SENSOR KINASE-RELATED"/>
    <property type="match status" value="1"/>
</dbReference>
<evidence type="ECO:0000313" key="5">
    <source>
        <dbReference type="Proteomes" id="UP001139193"/>
    </source>
</evidence>
<dbReference type="NCBIfam" id="TIGR04183">
    <property type="entry name" value="Por_Secre_tail"/>
    <property type="match status" value="1"/>
</dbReference>
<keyword evidence="5" id="KW-1185">Reference proteome</keyword>
<sequence length="580" mass="57975">MNRYSLPWGTVGGLLLAAHAPAHAQAPALTSLAPVANARTAPRRTPVVATFSQPLTAGSAPALKVFSNQRGGLRTAAAPATVSGNALRFAPAPYDFRPGETVRYTITAGAQASTGPLPQPWVGQFTAATTPGGVPVMSGGAELATGSFPPAVAVGDLDGDGDLDLLAPSGAIVGFSGEMNIFFNAGNATFVRQPGYPLARLAQAIAVGDLDGDGDLDFVCGTGTGTVGFNTGNGTFVPGSYAGSASAPAAIALGDLDGDGDLDLVETYDSFNQNGPYVGVAAVFFNDGTGTFVKQPDVAVGLRPIGLALGDVDNDGDLDFVTANGGLYGVPLNTVSIRLNDGHGAFTATPDPTVGVAPQRVALGDIDGDNDLDLLVAGNSTANGSVFWLRNNGSGTFAIISNSYAGGAPRGLALGDLDGDGDLDYVVANWDSTPHIATTSLNNGSGSFSTRQAVTFTTSPGDVALGDLDGDGDLDLVTANTANNALGVRLNNGTGPLATGPGRLAGSGPAALTAAPNPATGRVMLTLPPAATSAELLDPLGRVVRRVPAPAGTSTLDVAGLPSGLYVVRAAGQATRLVVE</sequence>
<feature type="domain" description="SbsA Ig-like" evidence="3">
    <location>
        <begin position="25"/>
        <end position="125"/>
    </location>
</feature>
<name>A0A9X1VEJ1_9BACT</name>
<evidence type="ECO:0000256" key="1">
    <source>
        <dbReference type="ARBA" id="ARBA00022729"/>
    </source>
</evidence>
<accession>A0A9X1VEJ1</accession>
<evidence type="ECO:0000313" key="4">
    <source>
        <dbReference type="EMBL" id="MCI1187242.1"/>
    </source>
</evidence>
<feature type="chain" id="PRO_5040728442" evidence="2">
    <location>
        <begin position="25"/>
        <end position="580"/>
    </location>
</feature>
<gene>
    <name evidence="4" type="ORF">MON38_07405</name>
</gene>
<dbReference type="EMBL" id="JALBGC010000002">
    <property type="protein sequence ID" value="MCI1187242.1"/>
    <property type="molecule type" value="Genomic_DNA"/>
</dbReference>
<feature type="signal peptide" evidence="2">
    <location>
        <begin position="1"/>
        <end position="24"/>
    </location>
</feature>
<dbReference type="RefSeq" id="WP_241935522.1">
    <property type="nucleotide sequence ID" value="NZ_JALBGC010000002.1"/>
</dbReference>
<dbReference type="InterPro" id="IPR026444">
    <property type="entry name" value="Secre_tail"/>
</dbReference>
<dbReference type="SUPFAM" id="SSF69318">
    <property type="entry name" value="Integrin alpha N-terminal domain"/>
    <property type="match status" value="2"/>
</dbReference>
<keyword evidence="1 2" id="KW-0732">Signal</keyword>